<feature type="chain" id="PRO_5045674833" description="beta-mannosidase" evidence="11">
    <location>
        <begin position="26"/>
        <end position="875"/>
    </location>
</feature>
<evidence type="ECO:0000256" key="2">
    <source>
        <dbReference type="ARBA" id="ARBA00006067"/>
    </source>
</evidence>
<keyword evidence="11" id="KW-0732">Signal</keyword>
<dbReference type="InterPro" id="IPR008979">
    <property type="entry name" value="Galactose-bd-like_sf"/>
</dbReference>
<keyword evidence="5" id="KW-0645">Protease</keyword>
<sequence length="875" mass="101594">MNKNRSILLLLFLTLLIPSKLSTYADASNRVGIKSEVLRNWRYKSLKDTLWSNCIVPSVVQENLIKEKRLPLPYYRDNEKKVQWVSDQDWVYATTFEVSEIDRTSGTRQMLEFDGIDTFGEVYLNGEHLGSTKNMFLAYSYDVTGKLVKGENHLVVHLKSPIGTVHSQYLSNGFNYPADNDHFPIRYSPFTRKAPYHYGWDWGMRMVTMGIWKEVRLSTYHTARIASVDVESKIEWSGENSAKQSSVVVNVECDSFDKEVYFAQAELTSKQNGKKWSADMDESSLRKKTCHFSIQDPELWWPREWGKANLYTLTIRLLDKDRKEIDRNISEIGIREIKLINKPDDKGTSFYFEVNRRPIFAKGANYIPGNLMLTTRTDEYFKSLFDDVEFANMNMIRVWGGGAYEDDRFYTEANRRGLLVWQDFMFGCTAYPADSSFLDNVRQEAIYQVKRLRNHPCIAFWCGNNEIEEGILYWGWQKRLSPQHYQQLKDSYAPLFHELLPSIIKEYAPRFDYIHGSPMGSNWGQPQTFTNGDIHYWGLWYGKQPFEVFDKYPMRFVSEYGFQSFPSMKTISTFALPEDYGLETEVMKVHQKASTGNGLIKEYMEREYVVPEKFEDFVYVGQVLHGRGMAKSIRIMRRERPTCMGSLYWQLNDAWPAVSWSSVDFFQNYKGMHYTTREAYAPVALMTKEIGKDSLAIFVANDKLNALPGGSLRLETKTVQGKKLYTKTISLPVIAANSVTQVGLFSKRDIAMAENITERVLSISVSTKEDNARLLWYAVATKDMDLPDQVLKYKVIKQTDGEAVVRFQSERLVKDLFIETPWHATRFSDNFFDLFPGEQRDIIIRHAEISKKTPLKLELKTMNEIHNKYKIIGTI</sequence>
<evidence type="ECO:0000256" key="9">
    <source>
        <dbReference type="ARBA" id="ARBA00023180"/>
    </source>
</evidence>
<evidence type="ECO:0000256" key="11">
    <source>
        <dbReference type="SAM" id="SignalP"/>
    </source>
</evidence>
<comment type="similarity">
    <text evidence="2">Belongs to the peptidase C25 family.</text>
</comment>
<feature type="signal peptide" evidence="11">
    <location>
        <begin position="1"/>
        <end position="25"/>
    </location>
</feature>
<dbReference type="InterPro" id="IPR054593">
    <property type="entry name" value="Beta-mannosidase-like_N2"/>
</dbReference>
<dbReference type="InterPro" id="IPR050887">
    <property type="entry name" value="Beta-mannosidase_GH2"/>
</dbReference>
<keyword evidence="16" id="KW-1185">Reference proteome</keyword>
<dbReference type="Pfam" id="PF00703">
    <property type="entry name" value="Glyco_hydro_2"/>
    <property type="match status" value="1"/>
</dbReference>
<dbReference type="InterPro" id="IPR041625">
    <property type="entry name" value="Beta-mannosidase_Ig"/>
</dbReference>
<dbReference type="InterPro" id="IPR036156">
    <property type="entry name" value="Beta-gal/glucu_dom_sf"/>
</dbReference>
<dbReference type="Gene3D" id="3.20.20.80">
    <property type="entry name" value="Glycosidases"/>
    <property type="match status" value="1"/>
</dbReference>
<dbReference type="Proteomes" id="UP000030101">
    <property type="component" value="Unassembled WGS sequence"/>
</dbReference>
<feature type="domain" description="Beta-mannosidase-like galactose-binding" evidence="14">
    <location>
        <begin position="41"/>
        <end position="213"/>
    </location>
</feature>
<dbReference type="RefSeq" id="WP_036792268.1">
    <property type="nucleotide sequence ID" value="NZ_JQZV01000013.1"/>
</dbReference>
<organism evidence="15 16">
    <name type="scientific">Porphyromonas canoris</name>
    <dbReference type="NCBI Taxonomy" id="36875"/>
    <lineage>
        <taxon>Bacteria</taxon>
        <taxon>Pseudomonadati</taxon>
        <taxon>Bacteroidota</taxon>
        <taxon>Bacteroidia</taxon>
        <taxon>Bacteroidales</taxon>
        <taxon>Porphyromonadaceae</taxon>
        <taxon>Porphyromonas</taxon>
    </lineage>
</organism>
<evidence type="ECO:0000259" key="12">
    <source>
        <dbReference type="Pfam" id="PF00703"/>
    </source>
</evidence>
<keyword evidence="9" id="KW-0325">Glycoprotein</keyword>
<dbReference type="PANTHER" id="PTHR43730:SF1">
    <property type="entry name" value="BETA-MANNOSIDASE"/>
    <property type="match status" value="1"/>
</dbReference>
<dbReference type="EC" id="3.2.1.25" evidence="4"/>
<comment type="similarity">
    <text evidence="3">Belongs to the glycosyl hydrolase 2 family.</text>
</comment>
<dbReference type="Gene3D" id="2.60.40.10">
    <property type="entry name" value="Immunoglobulins"/>
    <property type="match status" value="3"/>
</dbReference>
<evidence type="ECO:0000256" key="4">
    <source>
        <dbReference type="ARBA" id="ARBA00012754"/>
    </source>
</evidence>
<dbReference type="SUPFAM" id="SSF49785">
    <property type="entry name" value="Galactose-binding domain-like"/>
    <property type="match status" value="1"/>
</dbReference>
<feature type="domain" description="Glycoside hydrolase family 2 immunoglobulin-like beta-sandwich" evidence="12">
    <location>
        <begin position="224"/>
        <end position="335"/>
    </location>
</feature>
<evidence type="ECO:0000256" key="8">
    <source>
        <dbReference type="ARBA" id="ARBA00023026"/>
    </source>
</evidence>
<protein>
    <recommendedName>
        <fullName evidence="4">beta-mannosidase</fullName>
        <ecNumber evidence="4">3.2.1.25</ecNumber>
    </recommendedName>
</protein>
<dbReference type="InterPro" id="IPR006102">
    <property type="entry name" value="Ig-like_GH2"/>
</dbReference>
<evidence type="ECO:0000256" key="10">
    <source>
        <dbReference type="ARBA" id="ARBA00023295"/>
    </source>
</evidence>
<evidence type="ECO:0000259" key="14">
    <source>
        <dbReference type="Pfam" id="PF22666"/>
    </source>
</evidence>
<evidence type="ECO:0000256" key="5">
    <source>
        <dbReference type="ARBA" id="ARBA00022670"/>
    </source>
</evidence>
<gene>
    <name evidence="15" type="ORF">HQ43_09170</name>
</gene>
<evidence type="ECO:0000313" key="16">
    <source>
        <dbReference type="Proteomes" id="UP000030101"/>
    </source>
</evidence>
<keyword evidence="7" id="KW-0788">Thiol protease</keyword>
<dbReference type="PANTHER" id="PTHR43730">
    <property type="entry name" value="BETA-MANNOSIDASE"/>
    <property type="match status" value="1"/>
</dbReference>
<accession>A0ABR4XLD7</accession>
<proteinExistence type="inferred from homology"/>
<evidence type="ECO:0000256" key="3">
    <source>
        <dbReference type="ARBA" id="ARBA00007401"/>
    </source>
</evidence>
<dbReference type="InterPro" id="IPR013783">
    <property type="entry name" value="Ig-like_fold"/>
</dbReference>
<reference evidence="15 16" key="1">
    <citation type="submission" date="2014-08" db="EMBL/GenBank/DDBJ databases">
        <title>Porphyromonas canoris strain:OH2762 Genome sequencing.</title>
        <authorList>
            <person name="Wallis C."/>
            <person name="Deusch O."/>
            <person name="O'Flynn C."/>
            <person name="Davis I."/>
            <person name="Jospin G."/>
            <person name="Darling A.E."/>
            <person name="Coil D.A."/>
            <person name="Alexiev A."/>
            <person name="Horsfall A."/>
            <person name="Kirkwood N."/>
            <person name="Harris S."/>
            <person name="Eisen J.A."/>
        </authorList>
    </citation>
    <scope>NUCLEOTIDE SEQUENCE [LARGE SCALE GENOMIC DNA]</scope>
    <source>
        <strain evidence="16">COT-108 OH2762</strain>
    </source>
</reference>
<comment type="catalytic activity">
    <reaction evidence="1">
        <text>Hydrolysis of terminal, non-reducing beta-D-mannose residues in beta-D-mannosides.</text>
        <dbReference type="EC" id="3.2.1.25"/>
    </reaction>
</comment>
<keyword evidence="6" id="KW-0378">Hydrolase</keyword>
<dbReference type="SUPFAM" id="SSF49303">
    <property type="entry name" value="beta-Galactosidase/glucuronidase domain"/>
    <property type="match status" value="2"/>
</dbReference>
<name>A0ABR4XLD7_9PORP</name>
<dbReference type="EMBL" id="JQZV01000013">
    <property type="protein sequence ID" value="KGN92182.1"/>
    <property type="molecule type" value="Genomic_DNA"/>
</dbReference>
<evidence type="ECO:0000256" key="1">
    <source>
        <dbReference type="ARBA" id="ARBA00000829"/>
    </source>
</evidence>
<keyword evidence="10" id="KW-0326">Glycosidase</keyword>
<evidence type="ECO:0000256" key="7">
    <source>
        <dbReference type="ARBA" id="ARBA00022807"/>
    </source>
</evidence>
<dbReference type="SUPFAM" id="SSF51445">
    <property type="entry name" value="(Trans)glycosidases"/>
    <property type="match status" value="1"/>
</dbReference>
<feature type="domain" description="Beta-mannosidase Ig-fold" evidence="13">
    <location>
        <begin position="794"/>
        <end position="854"/>
    </location>
</feature>
<evidence type="ECO:0000313" key="15">
    <source>
        <dbReference type="EMBL" id="KGN92182.1"/>
    </source>
</evidence>
<dbReference type="InterPro" id="IPR017853">
    <property type="entry name" value="GH"/>
</dbReference>
<evidence type="ECO:0000259" key="13">
    <source>
        <dbReference type="Pfam" id="PF17753"/>
    </source>
</evidence>
<dbReference type="Pfam" id="PF17753">
    <property type="entry name" value="Ig_mannosidase"/>
    <property type="match status" value="1"/>
</dbReference>
<dbReference type="Gene3D" id="2.60.120.260">
    <property type="entry name" value="Galactose-binding domain-like"/>
    <property type="match status" value="1"/>
</dbReference>
<keyword evidence="8" id="KW-0843">Virulence</keyword>
<comment type="caution">
    <text evidence="15">The sequence shown here is derived from an EMBL/GenBank/DDBJ whole genome shotgun (WGS) entry which is preliminary data.</text>
</comment>
<evidence type="ECO:0000256" key="6">
    <source>
        <dbReference type="ARBA" id="ARBA00022801"/>
    </source>
</evidence>
<dbReference type="Pfam" id="PF22666">
    <property type="entry name" value="Glyco_hydro_2_N2"/>
    <property type="match status" value="1"/>
</dbReference>